<comment type="caution">
    <text evidence="7">The sequence shown here is derived from an EMBL/GenBank/DDBJ whole genome shotgun (WGS) entry which is preliminary data.</text>
</comment>
<sequence length="833" mass="96634">MLIYTSYLYVQFSIKNTFVLVGIIMNENYSLQYTIISSISLAISVLLLVMETLKKQNIYANNIGASLLCILNIEFIYNDIPQINMLQLGTFIAILITQFEDAQKWHKFMKHSILVYFFIRTFIQYKEQLYITELLTCFLWQPLNHWMLHLKKEDDQIEMKKHLQDMTKYNIEQIPQLVKDQSEQDEQCSNSIYGSLNIQKNLKELKQLDLKNPFVQDKENLMNNLSFKGSELQKSTNTLDLPQIWNLLPFGIGLMNSLCEMVINNQKLLQFLKVSDNDGRNIIVNLDSLLESCESWESKSIKQVGSNQSNRQSKRFPKFPQLSLISKSLNEQNSVNNPDGGTNTNLNNNIPFSSNPNNQIKDELMTTKSRFKNLNQLFTKFAQKSSSLTNNVDNSVQSIGQNIQIIKIVQDVGTMKYYLRIKVYEIEINNKINYLFLIENITNKEELRQLNIRYKYQQALLNSLCHELRTPMNSTLSQLNALSTLIAPNIRDKNLQPAIISAKKLMFQLNDILDYAQIDCRNFHLSNSQFDLNEIFEILKELFEQECKEKQLDFQLNAKTNYMINSDKERILRILVNLIDNSIKFTNQSGSIYVNVSDQESRIMFSVEDNGVGMSEKTLQQIKNRDEVQFYDSQLFQQTKLGLGLKISQQIAKFLCYDNELVIESTENEYTRISFKIENHQKLISQKQFPSFYGCNVTISCNCTQILIVDDVRFNHSAIEALLSQHKMKMDSAYNGQQAIEKIEQKLQSPCCKTYKLIFMDIEMPVKNGYQASKDITEIMTQQNMNDQCAIVMCSAYNGNENNDILGNCGIKEILPKPIEQKQLKQLLDKYLL</sequence>
<dbReference type="InterPro" id="IPR003661">
    <property type="entry name" value="HisK_dim/P_dom"/>
</dbReference>
<dbReference type="CDD" id="cd00082">
    <property type="entry name" value="HisKA"/>
    <property type="match status" value="1"/>
</dbReference>
<keyword evidence="1 2" id="KW-0597">Phosphoprotein</keyword>
<dbReference type="Pfam" id="PF02518">
    <property type="entry name" value="HATPase_c"/>
    <property type="match status" value="1"/>
</dbReference>
<dbReference type="SMART" id="SM00387">
    <property type="entry name" value="HATPase_c"/>
    <property type="match status" value="1"/>
</dbReference>
<dbReference type="CDD" id="cd00075">
    <property type="entry name" value="HATPase"/>
    <property type="match status" value="1"/>
</dbReference>
<evidence type="ECO:0000256" key="2">
    <source>
        <dbReference type="PROSITE-ProRule" id="PRU00169"/>
    </source>
</evidence>
<dbReference type="OrthoDB" id="299545at2759"/>
<evidence type="ECO:0000313" key="7">
    <source>
        <dbReference type="EMBL" id="CAD8208124.1"/>
    </source>
</evidence>
<dbReference type="PANTHER" id="PTHR43719:SF28">
    <property type="entry name" value="PEROXIDE STRESS-ACTIVATED HISTIDINE KINASE MAK1-RELATED"/>
    <property type="match status" value="1"/>
</dbReference>
<evidence type="ECO:0000256" key="4">
    <source>
        <dbReference type="SAM" id="Phobius"/>
    </source>
</evidence>
<dbReference type="SMART" id="SM00448">
    <property type="entry name" value="REC"/>
    <property type="match status" value="1"/>
</dbReference>
<organism evidence="7 8">
    <name type="scientific">Paramecium octaurelia</name>
    <dbReference type="NCBI Taxonomy" id="43137"/>
    <lineage>
        <taxon>Eukaryota</taxon>
        <taxon>Sar</taxon>
        <taxon>Alveolata</taxon>
        <taxon>Ciliophora</taxon>
        <taxon>Intramacronucleata</taxon>
        <taxon>Oligohymenophorea</taxon>
        <taxon>Peniculida</taxon>
        <taxon>Parameciidae</taxon>
        <taxon>Paramecium</taxon>
    </lineage>
</organism>
<gene>
    <name evidence="7" type="ORF">POCTA_138.1.T1430070</name>
</gene>
<feature type="transmembrane region" description="Helical" evidence="4">
    <location>
        <begin position="7"/>
        <end position="25"/>
    </location>
</feature>
<evidence type="ECO:0000259" key="6">
    <source>
        <dbReference type="PROSITE" id="PS50110"/>
    </source>
</evidence>
<dbReference type="InterPro" id="IPR050956">
    <property type="entry name" value="2C_system_His_kinase"/>
</dbReference>
<dbReference type="InterPro" id="IPR003594">
    <property type="entry name" value="HATPase_dom"/>
</dbReference>
<dbReference type="CDD" id="cd17546">
    <property type="entry name" value="REC_hyHK_CKI1_RcsC-like"/>
    <property type="match status" value="1"/>
</dbReference>
<dbReference type="Pfam" id="PF00512">
    <property type="entry name" value="HisKA"/>
    <property type="match status" value="1"/>
</dbReference>
<evidence type="ECO:0000259" key="5">
    <source>
        <dbReference type="PROSITE" id="PS50109"/>
    </source>
</evidence>
<accession>A0A8S1Y9C9</accession>
<feature type="compositionally biased region" description="Low complexity" evidence="3">
    <location>
        <begin position="336"/>
        <end position="357"/>
    </location>
</feature>
<dbReference type="PROSITE" id="PS50109">
    <property type="entry name" value="HIS_KIN"/>
    <property type="match status" value="1"/>
</dbReference>
<feature type="transmembrane region" description="Helical" evidence="4">
    <location>
        <begin position="31"/>
        <end position="49"/>
    </location>
</feature>
<dbReference type="OMA" id="FIYNDIP"/>
<reference evidence="7" key="1">
    <citation type="submission" date="2021-01" db="EMBL/GenBank/DDBJ databases">
        <authorList>
            <consortium name="Genoscope - CEA"/>
            <person name="William W."/>
        </authorList>
    </citation>
    <scope>NUCLEOTIDE SEQUENCE</scope>
</reference>
<evidence type="ECO:0000256" key="3">
    <source>
        <dbReference type="SAM" id="MobiDB-lite"/>
    </source>
</evidence>
<feature type="modified residue" description="4-aspartylphosphate" evidence="2">
    <location>
        <position position="761"/>
    </location>
</feature>
<feature type="domain" description="Response regulatory" evidence="6">
    <location>
        <begin position="705"/>
        <end position="832"/>
    </location>
</feature>
<keyword evidence="4" id="KW-1133">Transmembrane helix</keyword>
<keyword evidence="8" id="KW-1185">Reference proteome</keyword>
<keyword evidence="4" id="KW-0472">Membrane</keyword>
<dbReference type="SMART" id="SM00388">
    <property type="entry name" value="HisKA"/>
    <property type="match status" value="1"/>
</dbReference>
<dbReference type="AlphaFoldDB" id="A0A8S1Y9C9"/>
<feature type="domain" description="Histidine kinase" evidence="5">
    <location>
        <begin position="463"/>
        <end position="681"/>
    </location>
</feature>
<dbReference type="EMBL" id="CAJJDP010000144">
    <property type="protein sequence ID" value="CAD8208124.1"/>
    <property type="molecule type" value="Genomic_DNA"/>
</dbReference>
<keyword evidence="4" id="KW-0812">Transmembrane</keyword>
<dbReference type="PANTHER" id="PTHR43719">
    <property type="entry name" value="TWO-COMPONENT HISTIDINE KINASE"/>
    <property type="match status" value="1"/>
</dbReference>
<dbReference type="InterPro" id="IPR005467">
    <property type="entry name" value="His_kinase_dom"/>
</dbReference>
<dbReference type="Proteomes" id="UP000683925">
    <property type="component" value="Unassembled WGS sequence"/>
</dbReference>
<dbReference type="InterPro" id="IPR001789">
    <property type="entry name" value="Sig_transdc_resp-reg_receiver"/>
</dbReference>
<feature type="region of interest" description="Disordered" evidence="3">
    <location>
        <begin position="331"/>
        <end position="357"/>
    </location>
</feature>
<proteinExistence type="predicted"/>
<feature type="transmembrane region" description="Helical" evidence="4">
    <location>
        <begin position="58"/>
        <end position="77"/>
    </location>
</feature>
<evidence type="ECO:0000256" key="1">
    <source>
        <dbReference type="ARBA" id="ARBA00022553"/>
    </source>
</evidence>
<protein>
    <submittedName>
        <fullName evidence="7">Uncharacterized protein</fullName>
    </submittedName>
</protein>
<dbReference type="Pfam" id="PF00072">
    <property type="entry name" value="Response_reg"/>
    <property type="match status" value="1"/>
</dbReference>
<dbReference type="PROSITE" id="PS50110">
    <property type="entry name" value="RESPONSE_REGULATORY"/>
    <property type="match status" value="1"/>
</dbReference>
<evidence type="ECO:0000313" key="8">
    <source>
        <dbReference type="Proteomes" id="UP000683925"/>
    </source>
</evidence>
<dbReference type="GO" id="GO:0000155">
    <property type="term" value="F:phosphorelay sensor kinase activity"/>
    <property type="evidence" value="ECO:0007669"/>
    <property type="project" value="InterPro"/>
</dbReference>
<name>A0A8S1Y9C9_PAROT</name>